<proteinExistence type="predicted"/>
<evidence type="ECO:0000313" key="2">
    <source>
        <dbReference type="Proteomes" id="UP001059596"/>
    </source>
</evidence>
<feature type="non-terminal residue" evidence="1">
    <location>
        <position position="100"/>
    </location>
</feature>
<dbReference type="EMBL" id="JAMKOV010000013">
    <property type="protein sequence ID" value="KAI8037264.1"/>
    <property type="molecule type" value="Genomic_DNA"/>
</dbReference>
<accession>A0A9Q0BMU9</accession>
<sequence>HTCLKLHIKWNRSAKQSTCQLNNAHHRQRGHSDVDIFWTFGRLLTVCLGQRMNQPIHSCEPLKSIDFQPLVLALTGWNLSLNSTQRRNGWRTRGLGLGMR</sequence>
<name>A0A9Q0BMU9_9MUSC</name>
<evidence type="ECO:0000313" key="1">
    <source>
        <dbReference type="EMBL" id="KAI8037264.1"/>
    </source>
</evidence>
<gene>
    <name evidence="1" type="ORF">M5D96_010015</name>
</gene>
<keyword evidence="2" id="KW-1185">Reference proteome</keyword>
<dbReference type="AlphaFoldDB" id="A0A9Q0BMU9"/>
<comment type="caution">
    <text evidence="1">The sequence shown here is derived from an EMBL/GenBank/DDBJ whole genome shotgun (WGS) entry which is preliminary data.</text>
</comment>
<dbReference type="Proteomes" id="UP001059596">
    <property type="component" value="Unassembled WGS sequence"/>
</dbReference>
<organism evidence="1 2">
    <name type="scientific">Drosophila gunungcola</name>
    <name type="common">fruit fly</name>
    <dbReference type="NCBI Taxonomy" id="103775"/>
    <lineage>
        <taxon>Eukaryota</taxon>
        <taxon>Metazoa</taxon>
        <taxon>Ecdysozoa</taxon>
        <taxon>Arthropoda</taxon>
        <taxon>Hexapoda</taxon>
        <taxon>Insecta</taxon>
        <taxon>Pterygota</taxon>
        <taxon>Neoptera</taxon>
        <taxon>Endopterygota</taxon>
        <taxon>Diptera</taxon>
        <taxon>Brachycera</taxon>
        <taxon>Muscomorpha</taxon>
        <taxon>Ephydroidea</taxon>
        <taxon>Drosophilidae</taxon>
        <taxon>Drosophila</taxon>
        <taxon>Sophophora</taxon>
    </lineage>
</organism>
<protein>
    <submittedName>
        <fullName evidence="1">Uncharacterized protein</fullName>
    </submittedName>
</protein>
<reference evidence="1" key="1">
    <citation type="journal article" date="2023" name="Genome Biol. Evol.">
        <title>Long-read-based Genome Assembly of Drosophila gunungcola Reveals Fewer Chemosensory Genes in Flower-breeding Species.</title>
        <authorList>
            <person name="Negi A."/>
            <person name="Liao B.Y."/>
            <person name="Yeh S.D."/>
        </authorList>
    </citation>
    <scope>NUCLEOTIDE SEQUENCE</scope>
    <source>
        <strain evidence="1">Sukarami</strain>
    </source>
</reference>